<dbReference type="GO" id="GO:0042292">
    <property type="term" value="F:URM1 activating enzyme activity"/>
    <property type="evidence" value="ECO:0007669"/>
    <property type="project" value="TreeGrafter"/>
</dbReference>
<reference evidence="3" key="1">
    <citation type="submission" date="2021-06" db="EMBL/GenBank/DDBJ databases">
        <authorList>
            <person name="Kallberg Y."/>
            <person name="Tangrot J."/>
            <person name="Rosling A."/>
        </authorList>
    </citation>
    <scope>NUCLEOTIDE SEQUENCE</scope>
    <source>
        <strain evidence="3">FL130A</strain>
    </source>
</reference>
<dbReference type="GO" id="GO:0005737">
    <property type="term" value="C:cytoplasm"/>
    <property type="evidence" value="ECO:0007669"/>
    <property type="project" value="TreeGrafter"/>
</dbReference>
<accession>A0A9N8WT40</accession>
<dbReference type="SUPFAM" id="SSF69572">
    <property type="entry name" value="Activating enzymes of the ubiquitin-like proteins"/>
    <property type="match status" value="1"/>
</dbReference>
<name>A0A9N8WT40_9GLOM</name>
<feature type="coiled-coil region" evidence="1">
    <location>
        <begin position="9"/>
        <end position="50"/>
    </location>
</feature>
<organism evidence="3 4">
    <name type="scientific">Ambispora leptoticha</name>
    <dbReference type="NCBI Taxonomy" id="144679"/>
    <lineage>
        <taxon>Eukaryota</taxon>
        <taxon>Fungi</taxon>
        <taxon>Fungi incertae sedis</taxon>
        <taxon>Mucoromycota</taxon>
        <taxon>Glomeromycotina</taxon>
        <taxon>Glomeromycetes</taxon>
        <taxon>Archaeosporales</taxon>
        <taxon>Ambisporaceae</taxon>
        <taxon>Ambispora</taxon>
    </lineage>
</organism>
<keyword evidence="4" id="KW-1185">Reference proteome</keyword>
<dbReference type="EMBL" id="CAJVPS010000564">
    <property type="protein sequence ID" value="CAG8495091.1"/>
    <property type="molecule type" value="Genomic_DNA"/>
</dbReference>
<dbReference type="Proteomes" id="UP000789508">
    <property type="component" value="Unassembled WGS sequence"/>
</dbReference>
<dbReference type="PANTHER" id="PTHR10953">
    <property type="entry name" value="UBIQUITIN-ACTIVATING ENZYME E1"/>
    <property type="match status" value="1"/>
</dbReference>
<dbReference type="Gene3D" id="3.40.50.720">
    <property type="entry name" value="NAD(P)-binding Rossmann-like Domain"/>
    <property type="match status" value="1"/>
</dbReference>
<dbReference type="GO" id="GO:0016779">
    <property type="term" value="F:nucleotidyltransferase activity"/>
    <property type="evidence" value="ECO:0007669"/>
    <property type="project" value="TreeGrafter"/>
</dbReference>
<evidence type="ECO:0000313" key="3">
    <source>
        <dbReference type="EMBL" id="CAG8495091.1"/>
    </source>
</evidence>
<dbReference type="PANTHER" id="PTHR10953:SF102">
    <property type="entry name" value="ADENYLYLTRANSFERASE AND SULFURTRANSFERASE MOCS3"/>
    <property type="match status" value="1"/>
</dbReference>
<dbReference type="InterPro" id="IPR000594">
    <property type="entry name" value="ThiF_NAD_FAD-bd"/>
</dbReference>
<evidence type="ECO:0000259" key="2">
    <source>
        <dbReference type="Pfam" id="PF00899"/>
    </source>
</evidence>
<dbReference type="AlphaFoldDB" id="A0A9N8WT40"/>
<evidence type="ECO:0000313" key="4">
    <source>
        <dbReference type="Proteomes" id="UP000789508"/>
    </source>
</evidence>
<dbReference type="OrthoDB" id="10261062at2759"/>
<dbReference type="Pfam" id="PF00899">
    <property type="entry name" value="ThiF"/>
    <property type="match status" value="1"/>
</dbReference>
<sequence length="163" mass="17847">METTNSRDLQLVLEKNEKLNKENEQLKLRVEQLEQELNHLKSKYSLNQSSDITTTTIKPLAPAARVNLTLTEYARYGRQLILAGFGLSAQKKLKSTSILIVGAGGLGAPAAIYLAACGIGRLGIVDYDVVEISNLHRQVIHNESRAGLSKAQSAKKTVEGYIN</sequence>
<protein>
    <submittedName>
        <fullName evidence="3">13524_t:CDS:1</fullName>
    </submittedName>
</protein>
<proteinExistence type="predicted"/>
<keyword evidence="1" id="KW-0175">Coiled coil</keyword>
<gene>
    <name evidence="3" type="ORF">ALEPTO_LOCUS3188</name>
</gene>
<evidence type="ECO:0000256" key="1">
    <source>
        <dbReference type="SAM" id="Coils"/>
    </source>
</evidence>
<feature type="non-terminal residue" evidence="3">
    <location>
        <position position="163"/>
    </location>
</feature>
<dbReference type="InterPro" id="IPR035985">
    <property type="entry name" value="Ubiquitin-activating_enz"/>
</dbReference>
<dbReference type="GO" id="GO:0004792">
    <property type="term" value="F:thiosulfate-cyanide sulfurtransferase activity"/>
    <property type="evidence" value="ECO:0007669"/>
    <property type="project" value="TreeGrafter"/>
</dbReference>
<feature type="domain" description="THIF-type NAD/FAD binding fold" evidence="2">
    <location>
        <begin position="76"/>
        <end position="159"/>
    </location>
</feature>
<dbReference type="InterPro" id="IPR045886">
    <property type="entry name" value="ThiF/MoeB/HesA"/>
</dbReference>
<comment type="caution">
    <text evidence="3">The sequence shown here is derived from an EMBL/GenBank/DDBJ whole genome shotgun (WGS) entry which is preliminary data.</text>
</comment>